<proteinExistence type="predicted"/>
<gene>
    <name evidence="3" type="ORF">LWI29_018503</name>
</gene>
<dbReference type="PANTHER" id="PTHR35317:SF23">
    <property type="entry name" value="OS04G0629600 PROTEIN"/>
    <property type="match status" value="1"/>
</dbReference>
<dbReference type="Proteomes" id="UP001168877">
    <property type="component" value="Unassembled WGS sequence"/>
</dbReference>
<comment type="caution">
    <text evidence="3">The sequence shown here is derived from an EMBL/GenBank/DDBJ whole genome shotgun (WGS) entry which is preliminary data.</text>
</comment>
<accession>A0AA39RMI3</accession>
<dbReference type="InterPro" id="IPR036875">
    <property type="entry name" value="Znf_CCHC_sf"/>
</dbReference>
<protein>
    <recommendedName>
        <fullName evidence="2">CCHC-type domain-containing protein</fullName>
    </recommendedName>
</protein>
<reference evidence="3" key="2">
    <citation type="submission" date="2023-06" db="EMBL/GenBank/DDBJ databases">
        <authorList>
            <person name="Swenson N.G."/>
            <person name="Wegrzyn J.L."/>
            <person name="Mcevoy S.L."/>
        </authorList>
    </citation>
    <scope>NUCLEOTIDE SEQUENCE</scope>
    <source>
        <strain evidence="3">NS2018</strain>
        <tissue evidence="3">Leaf</tissue>
    </source>
</reference>
<dbReference type="AlphaFoldDB" id="A0AA39RMI3"/>
<keyword evidence="1" id="KW-0479">Metal-binding</keyword>
<dbReference type="InterPro" id="IPR001878">
    <property type="entry name" value="Znf_CCHC"/>
</dbReference>
<feature type="domain" description="CCHC-type" evidence="2">
    <location>
        <begin position="291"/>
        <end position="304"/>
    </location>
</feature>
<dbReference type="EMBL" id="JAUESC010000386">
    <property type="protein sequence ID" value="KAK0576502.1"/>
    <property type="molecule type" value="Genomic_DNA"/>
</dbReference>
<dbReference type="PANTHER" id="PTHR35317">
    <property type="entry name" value="OS04G0629600 PROTEIN"/>
    <property type="match status" value="1"/>
</dbReference>
<keyword evidence="1" id="KW-0863">Zinc-finger</keyword>
<sequence>MSGIGGSHEGASSTRPPLLTGINYSQWKGKMEAYVCQIHDRAWMAIEEGYSPPMMTPTGGGEEVLKPKAQWLQAEFELSKWNQKAWHALICAVDENQYKLIQNTKIAKEAWDILEIAHEGTEVVKDSKLQVLQTQFETLKMEENECFNDFEIRLMDIVNQSHQLGDPYSDRRIKQKIMRSLPERFESKVTALEENSDFKDMKPSEVIGRLLAYESGPSSTPSKKQKGIALSASKVGKEEKGDLDEDMILMLQRFKKFVKFEKRGFGSKGQDLKKKAPFKNHKPRQEKGVQCYECGGIGHISLDCGNLKNKKEKMLAATWSESDDSGEGDKSSSDDELINNFKALGATNEVNEVVGKISVASDPIEEKVEEVALEEIIVASHWDMALIYSRDQGEGLDEDIGSIGEEESLEDDTLFYLFFPCLLALKYCMKPYFRAFWVPLATPGPLPIYSQRFSDSVYCCRTAAGPLPSFPQRLGTAAALAAVPTMVDGLMVF</sequence>
<dbReference type="GO" id="GO:0008270">
    <property type="term" value="F:zinc ion binding"/>
    <property type="evidence" value="ECO:0007669"/>
    <property type="project" value="UniProtKB-KW"/>
</dbReference>
<keyword evidence="1" id="KW-0862">Zinc</keyword>
<keyword evidence="4" id="KW-1185">Reference proteome</keyword>
<organism evidence="3 4">
    <name type="scientific">Acer saccharum</name>
    <name type="common">Sugar maple</name>
    <dbReference type="NCBI Taxonomy" id="4024"/>
    <lineage>
        <taxon>Eukaryota</taxon>
        <taxon>Viridiplantae</taxon>
        <taxon>Streptophyta</taxon>
        <taxon>Embryophyta</taxon>
        <taxon>Tracheophyta</taxon>
        <taxon>Spermatophyta</taxon>
        <taxon>Magnoliopsida</taxon>
        <taxon>eudicotyledons</taxon>
        <taxon>Gunneridae</taxon>
        <taxon>Pentapetalae</taxon>
        <taxon>rosids</taxon>
        <taxon>malvids</taxon>
        <taxon>Sapindales</taxon>
        <taxon>Sapindaceae</taxon>
        <taxon>Hippocastanoideae</taxon>
        <taxon>Acereae</taxon>
        <taxon>Acer</taxon>
    </lineage>
</organism>
<dbReference type="PROSITE" id="PS50158">
    <property type="entry name" value="ZF_CCHC"/>
    <property type="match status" value="1"/>
</dbReference>
<dbReference type="SUPFAM" id="SSF57756">
    <property type="entry name" value="Retrovirus zinc finger-like domains"/>
    <property type="match status" value="1"/>
</dbReference>
<reference evidence="3" key="1">
    <citation type="journal article" date="2022" name="Plant J.">
        <title>Strategies of tolerance reflected in two North American maple genomes.</title>
        <authorList>
            <person name="McEvoy S.L."/>
            <person name="Sezen U.U."/>
            <person name="Trouern-Trend A."/>
            <person name="McMahon S.M."/>
            <person name="Schaberg P.G."/>
            <person name="Yang J."/>
            <person name="Wegrzyn J.L."/>
            <person name="Swenson N.G."/>
        </authorList>
    </citation>
    <scope>NUCLEOTIDE SEQUENCE</scope>
    <source>
        <strain evidence="3">NS2018</strain>
    </source>
</reference>
<evidence type="ECO:0000313" key="3">
    <source>
        <dbReference type="EMBL" id="KAK0576502.1"/>
    </source>
</evidence>
<dbReference type="GO" id="GO:0003676">
    <property type="term" value="F:nucleic acid binding"/>
    <property type="evidence" value="ECO:0007669"/>
    <property type="project" value="InterPro"/>
</dbReference>
<dbReference type="Pfam" id="PF14223">
    <property type="entry name" value="Retrotran_gag_2"/>
    <property type="match status" value="1"/>
</dbReference>
<evidence type="ECO:0000256" key="1">
    <source>
        <dbReference type="PROSITE-ProRule" id="PRU00047"/>
    </source>
</evidence>
<evidence type="ECO:0000259" key="2">
    <source>
        <dbReference type="PROSITE" id="PS50158"/>
    </source>
</evidence>
<evidence type="ECO:0000313" key="4">
    <source>
        <dbReference type="Proteomes" id="UP001168877"/>
    </source>
</evidence>
<name>A0AA39RMI3_ACESA</name>